<keyword evidence="2" id="KW-1185">Reference proteome</keyword>
<evidence type="ECO:0000313" key="1">
    <source>
        <dbReference type="EMBL" id="RCN52612.1"/>
    </source>
</evidence>
<proteinExistence type="predicted"/>
<name>A0A368H7P6_ANCCA</name>
<dbReference type="Proteomes" id="UP000252519">
    <property type="component" value="Unassembled WGS sequence"/>
</dbReference>
<dbReference type="AlphaFoldDB" id="A0A368H7P6"/>
<organism evidence="1 2">
    <name type="scientific">Ancylostoma caninum</name>
    <name type="common">Dog hookworm</name>
    <dbReference type="NCBI Taxonomy" id="29170"/>
    <lineage>
        <taxon>Eukaryota</taxon>
        <taxon>Metazoa</taxon>
        <taxon>Ecdysozoa</taxon>
        <taxon>Nematoda</taxon>
        <taxon>Chromadorea</taxon>
        <taxon>Rhabditida</taxon>
        <taxon>Rhabditina</taxon>
        <taxon>Rhabditomorpha</taxon>
        <taxon>Strongyloidea</taxon>
        <taxon>Ancylostomatidae</taxon>
        <taxon>Ancylostomatinae</taxon>
        <taxon>Ancylostoma</taxon>
    </lineage>
</organism>
<evidence type="ECO:0000313" key="2">
    <source>
        <dbReference type="Proteomes" id="UP000252519"/>
    </source>
</evidence>
<evidence type="ECO:0008006" key="3">
    <source>
        <dbReference type="Google" id="ProtNLM"/>
    </source>
</evidence>
<dbReference type="EMBL" id="JOJR01000006">
    <property type="protein sequence ID" value="RCN52612.1"/>
    <property type="molecule type" value="Genomic_DNA"/>
</dbReference>
<protein>
    <recommendedName>
        <fullName evidence="3">MULE transposase domain-containing protein</fullName>
    </recommendedName>
</protein>
<gene>
    <name evidence="1" type="ORF">ANCCAN_01311</name>
</gene>
<reference evidence="1 2" key="1">
    <citation type="submission" date="2014-10" db="EMBL/GenBank/DDBJ databases">
        <title>Draft genome of the hookworm Ancylostoma caninum.</title>
        <authorList>
            <person name="Mitreva M."/>
        </authorList>
    </citation>
    <scope>NUCLEOTIDE SEQUENCE [LARGE SCALE GENOMIC DNA]</scope>
    <source>
        <strain evidence="1 2">Baltimore</strain>
    </source>
</reference>
<sequence>MYYSLEIITEAINSGLFALVADCVHKLNPRSKRHAPVRMEEGQLYTINGVCRGGFEVSLLFAVTRHKSEQHYPTIFGNMKEALQAVPNETRACIFIL</sequence>
<accession>A0A368H7P6</accession>
<dbReference type="OrthoDB" id="5852830at2759"/>
<comment type="caution">
    <text evidence="1">The sequence shown here is derived from an EMBL/GenBank/DDBJ whole genome shotgun (WGS) entry which is preliminary data.</text>
</comment>